<keyword evidence="2" id="KW-1185">Reference proteome</keyword>
<organism evidence="1 2">
    <name type="scientific">Campylobacter gracilis RM3268</name>
    <dbReference type="NCBI Taxonomy" id="553220"/>
    <lineage>
        <taxon>Bacteria</taxon>
        <taxon>Pseudomonadati</taxon>
        <taxon>Campylobacterota</taxon>
        <taxon>Epsilonproteobacteria</taxon>
        <taxon>Campylobacterales</taxon>
        <taxon>Campylobacteraceae</taxon>
        <taxon>Campylobacter</taxon>
    </lineage>
</organism>
<evidence type="ECO:0000313" key="2">
    <source>
        <dbReference type="Proteomes" id="UP000005709"/>
    </source>
</evidence>
<gene>
    <name evidence="1" type="ORF">CAMGR0001_1082</name>
</gene>
<dbReference type="Proteomes" id="UP000005709">
    <property type="component" value="Unassembled WGS sequence"/>
</dbReference>
<protein>
    <submittedName>
        <fullName evidence="1">Uncharacterized protein</fullName>
    </submittedName>
</protein>
<dbReference type="EMBL" id="ACYG01000019">
    <property type="protein sequence ID" value="EEV18325.1"/>
    <property type="molecule type" value="Genomic_DNA"/>
</dbReference>
<dbReference type="AlphaFoldDB" id="C8PGT7"/>
<sequence>MQEFYESKKLDSSEVLCFQRNQGRNFKELGIEKFNSNC</sequence>
<name>C8PGT7_9BACT</name>
<comment type="caution">
    <text evidence="1">The sequence shown here is derived from an EMBL/GenBank/DDBJ whole genome shotgun (WGS) entry which is preliminary data.</text>
</comment>
<accession>C8PGT7</accession>
<evidence type="ECO:0000313" key="1">
    <source>
        <dbReference type="EMBL" id="EEV18325.1"/>
    </source>
</evidence>
<proteinExistence type="predicted"/>
<reference evidence="1 2" key="1">
    <citation type="submission" date="2009-07" db="EMBL/GenBank/DDBJ databases">
        <authorList>
            <person name="Madupu R."/>
            <person name="Sebastian Y."/>
            <person name="Durkin A.S."/>
            <person name="Torralba M."/>
            <person name="Methe B."/>
            <person name="Sutton G.G."/>
            <person name="Strausberg R.L."/>
            <person name="Nelson K.E."/>
        </authorList>
    </citation>
    <scope>NUCLEOTIDE SEQUENCE [LARGE SCALE GENOMIC DNA]</scope>
    <source>
        <strain evidence="1 2">RM3268</strain>
    </source>
</reference>